<dbReference type="Proteomes" id="UP000218209">
    <property type="component" value="Unassembled WGS sequence"/>
</dbReference>
<dbReference type="AlphaFoldDB" id="A0A1X6NL67"/>
<feature type="region of interest" description="Disordered" evidence="1">
    <location>
        <begin position="1"/>
        <end position="42"/>
    </location>
</feature>
<name>A0A1X6NL67_PORUM</name>
<accession>A0A1X6NL67</accession>
<proteinExistence type="predicted"/>
<protein>
    <submittedName>
        <fullName evidence="2">Uncharacterized protein</fullName>
    </submittedName>
</protein>
<keyword evidence="3" id="KW-1185">Reference proteome</keyword>
<reference evidence="2 3" key="1">
    <citation type="submission" date="2017-03" db="EMBL/GenBank/DDBJ databases">
        <title>WGS assembly of Porphyra umbilicalis.</title>
        <authorList>
            <person name="Brawley S.H."/>
            <person name="Blouin N.A."/>
            <person name="Ficko-Blean E."/>
            <person name="Wheeler G.L."/>
            <person name="Lohr M."/>
            <person name="Goodson H.V."/>
            <person name="Jenkins J.W."/>
            <person name="Blaby-Haas C.E."/>
            <person name="Helliwell K.E."/>
            <person name="Chan C."/>
            <person name="Marriage T."/>
            <person name="Bhattacharya D."/>
            <person name="Klein A.S."/>
            <person name="Badis Y."/>
            <person name="Brodie J."/>
            <person name="Cao Y."/>
            <person name="Collen J."/>
            <person name="Dittami S.M."/>
            <person name="Gachon C.M."/>
            <person name="Green B.R."/>
            <person name="Karpowicz S."/>
            <person name="Kim J.W."/>
            <person name="Kudahl U."/>
            <person name="Lin S."/>
            <person name="Michel G."/>
            <person name="Mittag M."/>
            <person name="Olson B.J."/>
            <person name="Pangilinan J."/>
            <person name="Peng Y."/>
            <person name="Qiu H."/>
            <person name="Shu S."/>
            <person name="Singer J.T."/>
            <person name="Smith A.G."/>
            <person name="Sprecher B.N."/>
            <person name="Wagner V."/>
            <person name="Wang W."/>
            <person name="Wang Z.-Y."/>
            <person name="Yan J."/>
            <person name="Yarish C."/>
            <person name="Zoeuner-Riek S."/>
            <person name="Zhuang Y."/>
            <person name="Zou Y."/>
            <person name="Lindquist E.A."/>
            <person name="Grimwood J."/>
            <person name="Barry K."/>
            <person name="Rokhsar D.S."/>
            <person name="Schmutz J."/>
            <person name="Stiller J.W."/>
            <person name="Grossman A.R."/>
            <person name="Prochnik S.E."/>
        </authorList>
    </citation>
    <scope>NUCLEOTIDE SEQUENCE [LARGE SCALE GENOMIC DNA]</scope>
    <source>
        <strain evidence="2">4086291</strain>
    </source>
</reference>
<dbReference type="EMBL" id="KV919651">
    <property type="protein sequence ID" value="OSX69270.1"/>
    <property type="molecule type" value="Genomic_DNA"/>
</dbReference>
<evidence type="ECO:0000256" key="1">
    <source>
        <dbReference type="SAM" id="MobiDB-lite"/>
    </source>
</evidence>
<sequence length="42" mass="4154">MPAASARRASHAAAADGVSPPHGPSGGCHSWTRSASRGRNAV</sequence>
<feature type="compositionally biased region" description="Low complexity" evidence="1">
    <location>
        <begin position="1"/>
        <end position="15"/>
    </location>
</feature>
<organism evidence="2 3">
    <name type="scientific">Porphyra umbilicalis</name>
    <name type="common">Purple laver</name>
    <name type="synonym">Red alga</name>
    <dbReference type="NCBI Taxonomy" id="2786"/>
    <lineage>
        <taxon>Eukaryota</taxon>
        <taxon>Rhodophyta</taxon>
        <taxon>Bangiophyceae</taxon>
        <taxon>Bangiales</taxon>
        <taxon>Bangiaceae</taxon>
        <taxon>Porphyra</taxon>
    </lineage>
</organism>
<gene>
    <name evidence="2" type="ORF">BU14_1676s0001</name>
</gene>
<evidence type="ECO:0000313" key="3">
    <source>
        <dbReference type="Proteomes" id="UP000218209"/>
    </source>
</evidence>
<feature type="compositionally biased region" description="Polar residues" evidence="1">
    <location>
        <begin position="31"/>
        <end position="42"/>
    </location>
</feature>
<evidence type="ECO:0000313" key="2">
    <source>
        <dbReference type="EMBL" id="OSX69270.1"/>
    </source>
</evidence>